<dbReference type="EMBL" id="JAAIUW010000013">
    <property type="protein sequence ID" value="KAF7802415.1"/>
    <property type="molecule type" value="Genomic_DNA"/>
</dbReference>
<reference evidence="1" key="1">
    <citation type="submission" date="2020-09" db="EMBL/GenBank/DDBJ databases">
        <title>Genome-Enabled Discovery of Anthraquinone Biosynthesis in Senna tora.</title>
        <authorList>
            <person name="Kang S.-H."/>
            <person name="Pandey R.P."/>
            <person name="Lee C.-M."/>
            <person name="Sim J.-S."/>
            <person name="Jeong J.-T."/>
            <person name="Choi B.-S."/>
            <person name="Jung M."/>
            <person name="Ginzburg D."/>
            <person name="Zhao K."/>
            <person name="Won S.Y."/>
            <person name="Oh T.-J."/>
            <person name="Yu Y."/>
            <person name="Kim N.-H."/>
            <person name="Lee O.R."/>
            <person name="Lee T.-H."/>
            <person name="Bashyal P."/>
            <person name="Kim T.-S."/>
            <person name="Lee W.-H."/>
            <person name="Kawkins C."/>
            <person name="Kim C.-K."/>
            <person name="Kim J.S."/>
            <person name="Ahn B.O."/>
            <person name="Rhee S.Y."/>
            <person name="Sohng J.K."/>
        </authorList>
    </citation>
    <scope>NUCLEOTIDE SEQUENCE</scope>
    <source>
        <tissue evidence="1">Leaf</tissue>
    </source>
</reference>
<proteinExistence type="predicted"/>
<evidence type="ECO:0000313" key="1">
    <source>
        <dbReference type="EMBL" id="KAF7802415.1"/>
    </source>
</evidence>
<gene>
    <name evidence="1" type="ORF">G2W53_041526</name>
</gene>
<protein>
    <submittedName>
        <fullName evidence="1">Uncharacterized protein</fullName>
    </submittedName>
</protein>
<dbReference type="Proteomes" id="UP000634136">
    <property type="component" value="Unassembled WGS sequence"/>
</dbReference>
<name>A0A834VZ89_9FABA</name>
<dbReference type="AlphaFoldDB" id="A0A834VZ89"/>
<organism evidence="1 2">
    <name type="scientific">Senna tora</name>
    <dbReference type="NCBI Taxonomy" id="362788"/>
    <lineage>
        <taxon>Eukaryota</taxon>
        <taxon>Viridiplantae</taxon>
        <taxon>Streptophyta</taxon>
        <taxon>Embryophyta</taxon>
        <taxon>Tracheophyta</taxon>
        <taxon>Spermatophyta</taxon>
        <taxon>Magnoliopsida</taxon>
        <taxon>eudicotyledons</taxon>
        <taxon>Gunneridae</taxon>
        <taxon>Pentapetalae</taxon>
        <taxon>rosids</taxon>
        <taxon>fabids</taxon>
        <taxon>Fabales</taxon>
        <taxon>Fabaceae</taxon>
        <taxon>Caesalpinioideae</taxon>
        <taxon>Cassia clade</taxon>
        <taxon>Senna</taxon>
    </lineage>
</organism>
<keyword evidence="2" id="KW-1185">Reference proteome</keyword>
<sequence length="36" mass="4301">MAWDERGSCINIFRMRNHGRISETVTMYESKALLRK</sequence>
<accession>A0A834VZ89</accession>
<comment type="caution">
    <text evidence="1">The sequence shown here is derived from an EMBL/GenBank/DDBJ whole genome shotgun (WGS) entry which is preliminary data.</text>
</comment>
<evidence type="ECO:0000313" key="2">
    <source>
        <dbReference type="Proteomes" id="UP000634136"/>
    </source>
</evidence>